<dbReference type="PRINTS" id="PR00237">
    <property type="entry name" value="GPCRRHODOPSN"/>
</dbReference>
<dbReference type="PANTHER" id="PTHR24248:SF66">
    <property type="entry name" value="OCTOPAMINE RECEPTOR BETA-3R"/>
    <property type="match status" value="1"/>
</dbReference>
<dbReference type="InterPro" id="IPR017452">
    <property type="entry name" value="GPCR_Rhodpsn_7TM"/>
</dbReference>
<feature type="transmembrane region" description="Helical" evidence="10">
    <location>
        <begin position="181"/>
        <end position="205"/>
    </location>
</feature>
<dbReference type="SUPFAM" id="SSF81321">
    <property type="entry name" value="Family A G protein-coupled receptor-like"/>
    <property type="match status" value="1"/>
</dbReference>
<keyword evidence="8 9" id="KW-0807">Transducer</keyword>
<evidence type="ECO:0000256" key="3">
    <source>
        <dbReference type="ARBA" id="ARBA00022692"/>
    </source>
</evidence>
<dbReference type="AlphaFoldDB" id="A0A6P7NTQ0"/>
<reference evidence="13" key="1">
    <citation type="submission" date="2025-08" db="UniProtKB">
        <authorList>
            <consortium name="RefSeq"/>
        </authorList>
    </citation>
    <scope>IDENTIFICATION</scope>
</reference>
<organism evidence="12 13">
    <name type="scientific">Betta splendens</name>
    <name type="common">Siamese fighting fish</name>
    <dbReference type="NCBI Taxonomy" id="158456"/>
    <lineage>
        <taxon>Eukaryota</taxon>
        <taxon>Metazoa</taxon>
        <taxon>Chordata</taxon>
        <taxon>Craniata</taxon>
        <taxon>Vertebrata</taxon>
        <taxon>Euteleostomi</taxon>
        <taxon>Actinopterygii</taxon>
        <taxon>Neopterygii</taxon>
        <taxon>Teleostei</taxon>
        <taxon>Neoteleostei</taxon>
        <taxon>Acanthomorphata</taxon>
        <taxon>Anabantaria</taxon>
        <taxon>Anabantiformes</taxon>
        <taxon>Anabantoidei</taxon>
        <taxon>Osphronemidae</taxon>
        <taxon>Betta</taxon>
    </lineage>
</organism>
<evidence type="ECO:0000256" key="4">
    <source>
        <dbReference type="ARBA" id="ARBA00022989"/>
    </source>
</evidence>
<feature type="transmembrane region" description="Helical" evidence="10">
    <location>
        <begin position="97"/>
        <end position="116"/>
    </location>
</feature>
<evidence type="ECO:0000256" key="5">
    <source>
        <dbReference type="ARBA" id="ARBA00023040"/>
    </source>
</evidence>
<keyword evidence="2" id="KW-1003">Cell membrane</keyword>
<dbReference type="PROSITE" id="PS50262">
    <property type="entry name" value="G_PROTEIN_RECEP_F1_2"/>
    <property type="match status" value="1"/>
</dbReference>
<evidence type="ECO:0000313" key="12">
    <source>
        <dbReference type="Proteomes" id="UP000515150"/>
    </source>
</evidence>
<feature type="transmembrane region" description="Helical" evidence="10">
    <location>
        <begin position="58"/>
        <end position="77"/>
    </location>
</feature>
<dbReference type="PANTHER" id="PTHR24248">
    <property type="entry name" value="ADRENERGIC RECEPTOR-RELATED G-PROTEIN COUPLED RECEPTOR"/>
    <property type="match status" value="1"/>
</dbReference>
<dbReference type="PRINTS" id="PR01102">
    <property type="entry name" value="5HT6RECEPTR"/>
</dbReference>
<protein>
    <submittedName>
        <fullName evidence="13">5-hydroxytryptamine receptor 4-like</fullName>
    </submittedName>
</protein>
<dbReference type="GeneID" id="114864623"/>
<dbReference type="SMART" id="SM01381">
    <property type="entry name" value="7TM_GPCR_Srsx"/>
    <property type="match status" value="1"/>
</dbReference>
<keyword evidence="12" id="KW-1185">Reference proteome</keyword>
<evidence type="ECO:0000259" key="11">
    <source>
        <dbReference type="PROSITE" id="PS50262"/>
    </source>
</evidence>
<evidence type="ECO:0000313" key="13">
    <source>
        <dbReference type="RefSeq" id="XP_029021353.1"/>
    </source>
</evidence>
<evidence type="ECO:0000256" key="7">
    <source>
        <dbReference type="ARBA" id="ARBA00023170"/>
    </source>
</evidence>
<evidence type="ECO:0000256" key="2">
    <source>
        <dbReference type="ARBA" id="ARBA00022475"/>
    </source>
</evidence>
<keyword evidence="3 9" id="KW-0812">Transmembrane</keyword>
<comment type="subcellular location">
    <subcellularLocation>
        <location evidence="1">Cell membrane</location>
        <topology evidence="1">Multi-pass membrane protein</topology>
    </subcellularLocation>
</comment>
<dbReference type="OrthoDB" id="5959645at2759"/>
<keyword evidence="7 9" id="KW-0675">Receptor</keyword>
<evidence type="ECO:0000256" key="1">
    <source>
        <dbReference type="ARBA" id="ARBA00004651"/>
    </source>
</evidence>
<keyword evidence="5 9" id="KW-0297">G-protein coupled receptor</keyword>
<evidence type="ECO:0000256" key="6">
    <source>
        <dbReference type="ARBA" id="ARBA00023136"/>
    </source>
</evidence>
<sequence>MIPTADDSGAGPGPLPGAALRVLAACLLVPVPVLAVTGNLLIMAAVARIQSLWTPTNAFVVSLAAADFLVAVLVMPFSLVRSVDRWRFGDGFCRVHFILDVTFCTSSIFNLSCIALERYVAVCDPLRYPARMSPRRVAALLLLCWTLPLLISVLCVSLGASSPAPAAPSNSSGAQACPATFSVPFAFASSSMSFFVPMVFMLFTYGRIYVVAQKQARWIHAVQRHSEQLQMNRSRRRATSRPVRAYVERFTLKRESKAAKTLGLIMGVFLVCWLPFFCLNMIHPLKGYTVSPLILEASTWLGYANSSLNPFLYVLFNKNYRRLFAAWLDCGTLGRRLSLKFGRPTHSVVMLETISR</sequence>
<feature type="transmembrane region" description="Helical" evidence="10">
    <location>
        <begin position="137"/>
        <end position="161"/>
    </location>
</feature>
<keyword evidence="4 10" id="KW-1133">Transmembrane helix</keyword>
<name>A0A6P7NTQ0_BETSP</name>
<gene>
    <name evidence="13" type="primary">LOC114864623</name>
</gene>
<dbReference type="Pfam" id="PF00001">
    <property type="entry name" value="7tm_1"/>
    <property type="match status" value="1"/>
</dbReference>
<accession>A0A6P7NTQ0</accession>
<feature type="transmembrane region" description="Helical" evidence="10">
    <location>
        <begin position="262"/>
        <end position="282"/>
    </location>
</feature>
<dbReference type="GO" id="GO:0004930">
    <property type="term" value="F:G protein-coupled receptor activity"/>
    <property type="evidence" value="ECO:0007669"/>
    <property type="project" value="UniProtKB-KW"/>
</dbReference>
<dbReference type="PROSITE" id="PS00237">
    <property type="entry name" value="G_PROTEIN_RECEP_F1_1"/>
    <property type="match status" value="1"/>
</dbReference>
<feature type="domain" description="G-protein coupled receptors family 1 profile" evidence="11">
    <location>
        <begin position="38"/>
        <end position="313"/>
    </location>
</feature>
<proteinExistence type="inferred from homology"/>
<comment type="similarity">
    <text evidence="9">Belongs to the G-protein coupled receptor 1 family.</text>
</comment>
<dbReference type="KEGG" id="bspl:114864623"/>
<dbReference type="GO" id="GO:0071880">
    <property type="term" value="P:adenylate cyclase-activating adrenergic receptor signaling pathway"/>
    <property type="evidence" value="ECO:0007669"/>
    <property type="project" value="TreeGrafter"/>
</dbReference>
<dbReference type="GO" id="GO:0005886">
    <property type="term" value="C:plasma membrane"/>
    <property type="evidence" value="ECO:0007669"/>
    <property type="project" value="UniProtKB-SubCell"/>
</dbReference>
<dbReference type="Gene3D" id="1.20.1070.10">
    <property type="entry name" value="Rhodopsin 7-helix transmembrane proteins"/>
    <property type="match status" value="1"/>
</dbReference>
<dbReference type="Proteomes" id="UP000515150">
    <property type="component" value="Chromosome 10"/>
</dbReference>
<evidence type="ECO:0000256" key="10">
    <source>
        <dbReference type="SAM" id="Phobius"/>
    </source>
</evidence>
<dbReference type="InterPro" id="IPR000276">
    <property type="entry name" value="GPCR_Rhodpsn"/>
</dbReference>
<dbReference type="InParanoid" id="A0A6P7NTQ0"/>
<dbReference type="RefSeq" id="XP_029021353.1">
    <property type="nucleotide sequence ID" value="XM_029165520.3"/>
</dbReference>
<feature type="transmembrane region" description="Helical" evidence="10">
    <location>
        <begin position="22"/>
        <end position="46"/>
    </location>
</feature>
<evidence type="ECO:0000256" key="9">
    <source>
        <dbReference type="RuleBase" id="RU000688"/>
    </source>
</evidence>
<feature type="transmembrane region" description="Helical" evidence="10">
    <location>
        <begin position="294"/>
        <end position="316"/>
    </location>
</feature>
<evidence type="ECO:0000256" key="8">
    <source>
        <dbReference type="ARBA" id="ARBA00023224"/>
    </source>
</evidence>
<keyword evidence="6 10" id="KW-0472">Membrane</keyword>
<dbReference type="GO" id="GO:0043410">
    <property type="term" value="P:positive regulation of MAPK cascade"/>
    <property type="evidence" value="ECO:0007669"/>
    <property type="project" value="TreeGrafter"/>
</dbReference>